<dbReference type="InterPro" id="IPR050585">
    <property type="entry name" value="Xaa-Pro_dipeptidyl-ppase/CocE"/>
</dbReference>
<evidence type="ECO:0000256" key="2">
    <source>
        <dbReference type="SAM" id="MobiDB-lite"/>
    </source>
</evidence>
<dbReference type="InterPro" id="IPR005674">
    <property type="entry name" value="CocE/Ser_esterase"/>
</dbReference>
<evidence type="ECO:0000256" key="1">
    <source>
        <dbReference type="ARBA" id="ARBA00022801"/>
    </source>
</evidence>
<dbReference type="Pfam" id="PF02129">
    <property type="entry name" value="Peptidase_S15"/>
    <property type="match status" value="1"/>
</dbReference>
<dbReference type="EMBL" id="SZZH01000006">
    <property type="protein sequence ID" value="TKV56797.1"/>
    <property type="molecule type" value="Genomic_DNA"/>
</dbReference>
<dbReference type="Gene3D" id="3.40.50.1820">
    <property type="entry name" value="alpha/beta hydrolase"/>
    <property type="match status" value="1"/>
</dbReference>
<organism evidence="4 5">
    <name type="scientific">Nakamurella flava</name>
    <dbReference type="NCBI Taxonomy" id="2576308"/>
    <lineage>
        <taxon>Bacteria</taxon>
        <taxon>Bacillati</taxon>
        <taxon>Actinomycetota</taxon>
        <taxon>Actinomycetes</taxon>
        <taxon>Nakamurellales</taxon>
        <taxon>Nakamurellaceae</taxon>
        <taxon>Nakamurella</taxon>
    </lineage>
</organism>
<dbReference type="InterPro" id="IPR000383">
    <property type="entry name" value="Xaa-Pro-like_dom"/>
</dbReference>
<dbReference type="Proteomes" id="UP000306985">
    <property type="component" value="Unassembled WGS sequence"/>
</dbReference>
<dbReference type="AlphaFoldDB" id="A0A4U6QA21"/>
<protein>
    <submittedName>
        <fullName evidence="4">CocE/NonD family hydrolase</fullName>
    </submittedName>
</protein>
<proteinExistence type="predicted"/>
<dbReference type="NCBIfam" id="TIGR00976">
    <property type="entry name" value="CocE_NonD"/>
    <property type="match status" value="2"/>
</dbReference>
<feature type="region of interest" description="Disordered" evidence="2">
    <location>
        <begin position="469"/>
        <end position="489"/>
    </location>
</feature>
<dbReference type="SUPFAM" id="SSF49785">
    <property type="entry name" value="Galactose-binding domain-like"/>
    <property type="match status" value="1"/>
</dbReference>
<dbReference type="Gene3D" id="2.60.120.260">
    <property type="entry name" value="Galactose-binding domain-like"/>
    <property type="match status" value="1"/>
</dbReference>
<dbReference type="Pfam" id="PF08530">
    <property type="entry name" value="PepX_C"/>
    <property type="match status" value="1"/>
</dbReference>
<dbReference type="GO" id="GO:0008239">
    <property type="term" value="F:dipeptidyl-peptidase activity"/>
    <property type="evidence" value="ECO:0007669"/>
    <property type="project" value="InterPro"/>
</dbReference>
<keyword evidence="5" id="KW-1185">Reference proteome</keyword>
<comment type="caution">
    <text evidence="4">The sequence shown here is derived from an EMBL/GenBank/DDBJ whole genome shotgun (WGS) entry which is preliminary data.</text>
</comment>
<sequence length="563" mass="62539">MGTEVGRDGRWARARSTLGRLLRPPITITDPPGGATVEWDVAVPMRDGIRLRANVFRPHGDGPHPVLLCAHPYGKDDLPIHHRTRRRYRASPQYRLMRSAPVTHSAWTSWESPDPAHWVARGYVVVNADLRGWGTSDGEPQVLSAQEGRDIHDLIEWTAAQPWSNGRVGMNGVSYLAISQWAAAATRPPHLAAICPWEGFTDFYRDFARPGGILETGFLTVWGTVTRRRSRGRADILAPAHRRPLIDDWYADRNRDLEAIEVPALVCGSFSDHNLHSRGSFEGFRRIGSAQKFLYTHRGPKWSVYYSAAALDAQARFFDHFLLGRDTGIDTQPPVRVEIRERRTTVADVRHVTAWPPVECEWRTLSCAAGTDVTHGRLVDDAGASTSSVVVAGRRGRACFTHRFTSDTDVVGPMTVTLSVSVDGADDFPVIVGVRKFSGGREVTFEGSFGFAGDLVTHGVLLVSHRETDPARSLPGRPFHPHTRRQPVTPGERVEMQIGLLPSATRFRAGDELRLDVQGRWFHGRNPVSGQFPAGYRTRATGRLTLHLGPDAGCRLTLPVWRD</sequence>
<feature type="domain" description="Xaa-Pro dipeptidyl-peptidase C-terminal" evidence="3">
    <location>
        <begin position="315"/>
        <end position="557"/>
    </location>
</feature>
<evidence type="ECO:0000313" key="4">
    <source>
        <dbReference type="EMBL" id="TKV56797.1"/>
    </source>
</evidence>
<dbReference type="SUPFAM" id="SSF53474">
    <property type="entry name" value="alpha/beta-Hydrolases"/>
    <property type="match status" value="1"/>
</dbReference>
<dbReference type="Gene3D" id="1.10.3020.20">
    <property type="match status" value="1"/>
</dbReference>
<accession>A0A4U6QA21</accession>
<gene>
    <name evidence="4" type="ORF">FDO65_18285</name>
</gene>
<dbReference type="SMART" id="SM00939">
    <property type="entry name" value="PepX_C"/>
    <property type="match status" value="1"/>
</dbReference>
<dbReference type="PANTHER" id="PTHR43056">
    <property type="entry name" value="PEPTIDASE S9 PROLYL OLIGOPEPTIDASE"/>
    <property type="match status" value="1"/>
</dbReference>
<evidence type="ECO:0000259" key="3">
    <source>
        <dbReference type="SMART" id="SM00939"/>
    </source>
</evidence>
<evidence type="ECO:0000313" key="5">
    <source>
        <dbReference type="Proteomes" id="UP000306985"/>
    </source>
</evidence>
<dbReference type="RefSeq" id="WP_137451184.1">
    <property type="nucleotide sequence ID" value="NZ_SZZH01000006.1"/>
</dbReference>
<dbReference type="InterPro" id="IPR013736">
    <property type="entry name" value="Xaa-Pro_dipept_C"/>
</dbReference>
<dbReference type="InterPro" id="IPR008979">
    <property type="entry name" value="Galactose-bd-like_sf"/>
</dbReference>
<keyword evidence="1 4" id="KW-0378">Hydrolase</keyword>
<reference evidence="4 5" key="1">
    <citation type="submission" date="2019-05" db="EMBL/GenBank/DDBJ databases">
        <title>Nakamurella sp. N5BH11, whole genome shotgun sequence.</title>
        <authorList>
            <person name="Tuo L."/>
        </authorList>
    </citation>
    <scope>NUCLEOTIDE SEQUENCE [LARGE SCALE GENOMIC DNA]</scope>
    <source>
        <strain evidence="4 5">N5BH11</strain>
    </source>
</reference>
<dbReference type="PANTHER" id="PTHR43056:SF10">
    <property type="entry name" value="COCE_NOND FAMILY, PUTATIVE (AFU_ORTHOLOGUE AFUA_7G00600)-RELATED"/>
    <property type="match status" value="1"/>
</dbReference>
<dbReference type="OrthoDB" id="5240615at2"/>
<name>A0A4U6QA21_9ACTN</name>
<dbReference type="InterPro" id="IPR029058">
    <property type="entry name" value="AB_hydrolase_fold"/>
</dbReference>